<proteinExistence type="predicted"/>
<accession>A0ACB9BK08</accession>
<dbReference type="Proteomes" id="UP001055811">
    <property type="component" value="Linkage Group LG06"/>
</dbReference>
<organism evidence="1 2">
    <name type="scientific">Cichorium intybus</name>
    <name type="common">Chicory</name>
    <dbReference type="NCBI Taxonomy" id="13427"/>
    <lineage>
        <taxon>Eukaryota</taxon>
        <taxon>Viridiplantae</taxon>
        <taxon>Streptophyta</taxon>
        <taxon>Embryophyta</taxon>
        <taxon>Tracheophyta</taxon>
        <taxon>Spermatophyta</taxon>
        <taxon>Magnoliopsida</taxon>
        <taxon>eudicotyledons</taxon>
        <taxon>Gunneridae</taxon>
        <taxon>Pentapetalae</taxon>
        <taxon>asterids</taxon>
        <taxon>campanulids</taxon>
        <taxon>Asterales</taxon>
        <taxon>Asteraceae</taxon>
        <taxon>Cichorioideae</taxon>
        <taxon>Cichorieae</taxon>
        <taxon>Cichoriinae</taxon>
        <taxon>Cichorium</taxon>
    </lineage>
</organism>
<name>A0ACB9BK08_CICIN</name>
<reference evidence="1 2" key="2">
    <citation type="journal article" date="2022" name="Mol. Ecol. Resour.">
        <title>The genomes of chicory, endive, great burdock and yacon provide insights into Asteraceae paleo-polyploidization history and plant inulin production.</title>
        <authorList>
            <person name="Fan W."/>
            <person name="Wang S."/>
            <person name="Wang H."/>
            <person name="Wang A."/>
            <person name="Jiang F."/>
            <person name="Liu H."/>
            <person name="Zhao H."/>
            <person name="Xu D."/>
            <person name="Zhang Y."/>
        </authorList>
    </citation>
    <scope>NUCLEOTIDE SEQUENCE [LARGE SCALE GENOMIC DNA]</scope>
    <source>
        <strain evidence="2">cv. Punajuju</strain>
        <tissue evidence="1">Leaves</tissue>
    </source>
</reference>
<comment type="caution">
    <text evidence="1">The sequence shown here is derived from an EMBL/GenBank/DDBJ whole genome shotgun (WGS) entry which is preliminary data.</text>
</comment>
<sequence>MFTDDGVVAHCLPLPPSASFFLFIFFTVIHDFTLYLQHNATILFFVPFCPLLPVNLPYQAPSRNQELLNLILLFVIWHCNTMHQLPSITWWVKGEFKCQVGKSKE</sequence>
<evidence type="ECO:0000313" key="2">
    <source>
        <dbReference type="Proteomes" id="UP001055811"/>
    </source>
</evidence>
<dbReference type="EMBL" id="CM042014">
    <property type="protein sequence ID" value="KAI3722355.1"/>
    <property type="molecule type" value="Genomic_DNA"/>
</dbReference>
<evidence type="ECO:0000313" key="1">
    <source>
        <dbReference type="EMBL" id="KAI3722355.1"/>
    </source>
</evidence>
<gene>
    <name evidence="1" type="ORF">L2E82_33391</name>
</gene>
<reference evidence="2" key="1">
    <citation type="journal article" date="2022" name="Mol. Ecol. Resour.">
        <title>The genomes of chicory, endive, great burdock and yacon provide insights into Asteraceae palaeo-polyploidization history and plant inulin production.</title>
        <authorList>
            <person name="Fan W."/>
            <person name="Wang S."/>
            <person name="Wang H."/>
            <person name="Wang A."/>
            <person name="Jiang F."/>
            <person name="Liu H."/>
            <person name="Zhao H."/>
            <person name="Xu D."/>
            <person name="Zhang Y."/>
        </authorList>
    </citation>
    <scope>NUCLEOTIDE SEQUENCE [LARGE SCALE GENOMIC DNA]</scope>
    <source>
        <strain evidence="2">cv. Punajuju</strain>
    </source>
</reference>
<protein>
    <submittedName>
        <fullName evidence="1">Uncharacterized protein</fullName>
    </submittedName>
</protein>
<keyword evidence="2" id="KW-1185">Reference proteome</keyword>